<reference evidence="4" key="1">
    <citation type="submission" date="2025-08" db="UniProtKB">
        <authorList>
            <consortium name="RefSeq"/>
        </authorList>
    </citation>
    <scope>IDENTIFICATION</scope>
    <source>
        <tissue evidence="4">Muscle</tissue>
    </source>
</reference>
<evidence type="ECO:0000259" key="3">
    <source>
        <dbReference type="PROSITE" id="PS50853"/>
    </source>
</evidence>
<feature type="region of interest" description="Disordered" evidence="1">
    <location>
        <begin position="327"/>
        <end position="379"/>
    </location>
</feature>
<gene>
    <name evidence="4" type="primary">LOC122138398</name>
</gene>
<dbReference type="PROSITE" id="PS50853">
    <property type="entry name" value="FN3"/>
    <property type="match status" value="1"/>
</dbReference>
<proteinExistence type="predicted"/>
<dbReference type="RefSeq" id="XP_042586475.1">
    <property type="nucleotide sequence ID" value="XM_042730541.1"/>
</dbReference>
<evidence type="ECO:0000256" key="1">
    <source>
        <dbReference type="SAM" id="MobiDB-lite"/>
    </source>
</evidence>
<dbReference type="KEGG" id="ccar:122138398"/>
<dbReference type="OrthoDB" id="9944680at2759"/>
<feature type="transmembrane region" description="Helical" evidence="2">
    <location>
        <begin position="229"/>
        <end position="253"/>
    </location>
</feature>
<sequence length="386" mass="43898">MAKGVRPGQDLIMRFGDLRRPENVSVDSLNTRYVLRWDWPHETAANQTVTFTVQCLDEFRSRKASNEKYRTSLCVNDLEHRCDFTGAELSYDICFLLRVRANTSQQSSGWVQIRFCPDEHAALGPPSSLKLSSVKEDLEIIITDPLSSTNQSMKTLLKNKLSYLIQYWRRSEGPQKAKVLETKNNLVMLTELDRQTWYCVRVQSHDDFHNKSSVFSDTHCTRTEGQMPYWQIFLYVLISLLLCLLLVLLYFCFNKMLSLLKSTFCPAVHLPDHIQEVQNIYTPLPALNCGLSESETPQLLAPESPESVCEPLVMVSAELDAVAVDEHSNAGEQDSSTHSRHSSGDSGVYSTEEDSSHRSTTHADLQMSSRKHRVELRDGTLRELCA</sequence>
<evidence type="ECO:0000313" key="4">
    <source>
        <dbReference type="RefSeq" id="XP_042586475.1"/>
    </source>
</evidence>
<dbReference type="Pfam" id="PF09294">
    <property type="entry name" value="Interfer-bind"/>
    <property type="match status" value="1"/>
</dbReference>
<dbReference type="GO" id="GO:0005886">
    <property type="term" value="C:plasma membrane"/>
    <property type="evidence" value="ECO:0007669"/>
    <property type="project" value="TreeGrafter"/>
</dbReference>
<feature type="domain" description="Fibronectin type-III" evidence="3">
    <location>
        <begin position="125"/>
        <end position="226"/>
    </location>
</feature>
<dbReference type="InterPro" id="IPR003961">
    <property type="entry name" value="FN3_dom"/>
</dbReference>
<evidence type="ECO:0000256" key="2">
    <source>
        <dbReference type="SAM" id="Phobius"/>
    </source>
</evidence>
<keyword evidence="2" id="KW-0472">Membrane</keyword>
<dbReference type="Pfam" id="PF01108">
    <property type="entry name" value="Tissue_fac"/>
    <property type="match status" value="1"/>
</dbReference>
<accession>A0A9Q9WN59</accession>
<keyword evidence="2" id="KW-1133">Transmembrane helix</keyword>
<dbReference type="PANTHER" id="PTHR20859:SF85">
    <property type="entry name" value="INTERFERON ALPHA_BETA RECEPTOR 1 ISOFORM X1"/>
    <property type="match status" value="1"/>
</dbReference>
<dbReference type="AlphaFoldDB" id="A0A9Q9WN59"/>
<dbReference type="GeneID" id="122138398"/>
<organism evidence="4">
    <name type="scientific">Cyprinus carpio</name>
    <name type="common">Common carp</name>
    <dbReference type="NCBI Taxonomy" id="7962"/>
    <lineage>
        <taxon>Eukaryota</taxon>
        <taxon>Metazoa</taxon>
        <taxon>Chordata</taxon>
        <taxon>Craniata</taxon>
        <taxon>Vertebrata</taxon>
        <taxon>Euteleostomi</taxon>
        <taxon>Actinopterygii</taxon>
        <taxon>Neopterygii</taxon>
        <taxon>Teleostei</taxon>
        <taxon>Ostariophysi</taxon>
        <taxon>Cypriniformes</taxon>
        <taxon>Cyprinidae</taxon>
        <taxon>Cyprininae</taxon>
        <taxon>Cyprinus</taxon>
    </lineage>
</organism>
<dbReference type="InterPro" id="IPR015373">
    <property type="entry name" value="Interferon/interleukin_rcp_dom"/>
</dbReference>
<protein>
    <submittedName>
        <fullName evidence="4">Interferon alpha/beta receptor 1a-like</fullName>
    </submittedName>
</protein>
<dbReference type="GO" id="GO:0004904">
    <property type="term" value="F:interferon receptor activity"/>
    <property type="evidence" value="ECO:0007669"/>
    <property type="project" value="TreeGrafter"/>
</dbReference>
<name>A0A9Q9WN59_CYPCA</name>
<dbReference type="PANTHER" id="PTHR20859">
    <property type="entry name" value="INTERFERON/INTERLEUKIN RECEPTOR"/>
    <property type="match status" value="1"/>
</dbReference>
<dbReference type="InterPro" id="IPR050650">
    <property type="entry name" value="Type-II_Cytokine-TF_Rcpt"/>
</dbReference>
<keyword evidence="2" id="KW-0812">Transmembrane</keyword>
<dbReference type="Proteomes" id="UP001155660">
    <property type="component" value="Chromosome B9"/>
</dbReference>